<dbReference type="RefSeq" id="WP_302040785.1">
    <property type="nucleotide sequence ID" value="NZ_JAUKPO010000024.1"/>
</dbReference>
<protein>
    <submittedName>
        <fullName evidence="1">Uncharacterized protein</fullName>
    </submittedName>
</protein>
<dbReference type="Proteomes" id="UP001168528">
    <property type="component" value="Unassembled WGS sequence"/>
</dbReference>
<accession>A0ABT8RFP8</accession>
<dbReference type="EMBL" id="JAUKPO010000024">
    <property type="protein sequence ID" value="MDO1449983.1"/>
    <property type="molecule type" value="Genomic_DNA"/>
</dbReference>
<comment type="caution">
    <text evidence="1">The sequence shown here is derived from an EMBL/GenBank/DDBJ whole genome shotgun (WGS) entry which is preliminary data.</text>
</comment>
<evidence type="ECO:0000313" key="2">
    <source>
        <dbReference type="Proteomes" id="UP001168528"/>
    </source>
</evidence>
<reference evidence="1" key="1">
    <citation type="submission" date="2023-07" db="EMBL/GenBank/DDBJ databases">
        <title>The genome sequence of Rhodocytophaga aerolata KACC 12507.</title>
        <authorList>
            <person name="Zhang X."/>
        </authorList>
    </citation>
    <scope>NUCLEOTIDE SEQUENCE</scope>
    <source>
        <strain evidence="1">KACC 12507</strain>
    </source>
</reference>
<gene>
    <name evidence="1" type="ORF">Q0590_27130</name>
</gene>
<dbReference type="PROSITE" id="PS51257">
    <property type="entry name" value="PROKAR_LIPOPROTEIN"/>
    <property type="match status" value="1"/>
</dbReference>
<proteinExistence type="predicted"/>
<keyword evidence="2" id="KW-1185">Reference proteome</keyword>
<sequence length="204" mass="23445">MRAIFYLFLFLLSLSCEQQIKTERQSNAGDINNISTIIEAVILQDSLDLAIPIAEEIMPFIYLPVQLDAEEMELPPPPYRKHGIHYMNEIMIARNFQESEQYYLTHLDTLHIKEQLLKPKAISLLKGAIADADIFSIEAARKQNGKKVDACYIFSVPIFSYDSAFVYVQYDYLPVDLSAYGRSIILSKQNHKWRIVAGAPTWMH</sequence>
<name>A0ABT8RFP8_9BACT</name>
<evidence type="ECO:0000313" key="1">
    <source>
        <dbReference type="EMBL" id="MDO1449983.1"/>
    </source>
</evidence>
<organism evidence="1 2">
    <name type="scientific">Rhodocytophaga aerolata</name>
    <dbReference type="NCBI Taxonomy" id="455078"/>
    <lineage>
        <taxon>Bacteria</taxon>
        <taxon>Pseudomonadati</taxon>
        <taxon>Bacteroidota</taxon>
        <taxon>Cytophagia</taxon>
        <taxon>Cytophagales</taxon>
        <taxon>Rhodocytophagaceae</taxon>
        <taxon>Rhodocytophaga</taxon>
    </lineage>
</organism>